<protein>
    <submittedName>
        <fullName evidence="7">Uncharacterized protein</fullName>
    </submittedName>
</protein>
<dbReference type="InterPro" id="IPR025800">
    <property type="entry name" value="CaM-Lys-N-MeTrfase"/>
</dbReference>
<evidence type="ECO:0000256" key="5">
    <source>
        <dbReference type="ARBA" id="ARBA00022679"/>
    </source>
</evidence>
<evidence type="ECO:0000256" key="4">
    <source>
        <dbReference type="ARBA" id="ARBA00022603"/>
    </source>
</evidence>
<gene>
    <name evidence="7" type="ORF">HHI36_009377</name>
</gene>
<keyword evidence="6" id="KW-0539">Nucleus</keyword>
<dbReference type="GO" id="GO:0005634">
    <property type="term" value="C:nucleus"/>
    <property type="evidence" value="ECO:0007669"/>
    <property type="project" value="UniProtKB-SubCell"/>
</dbReference>
<evidence type="ECO:0000256" key="6">
    <source>
        <dbReference type="ARBA" id="ARBA00023242"/>
    </source>
</evidence>
<dbReference type="Gene3D" id="3.40.50.150">
    <property type="entry name" value="Vaccinia Virus protein VP39"/>
    <property type="match status" value="1"/>
</dbReference>
<reference evidence="7 8" key="1">
    <citation type="journal article" date="2021" name="BMC Biol.">
        <title>Horizontally acquired antibacterial genes associated with adaptive radiation of ladybird beetles.</title>
        <authorList>
            <person name="Li H.S."/>
            <person name="Tang X.F."/>
            <person name="Huang Y.H."/>
            <person name="Xu Z.Y."/>
            <person name="Chen M.L."/>
            <person name="Du X.Y."/>
            <person name="Qiu B.Y."/>
            <person name="Chen P.T."/>
            <person name="Zhang W."/>
            <person name="Slipinski A."/>
            <person name="Escalona H.E."/>
            <person name="Waterhouse R.M."/>
            <person name="Zwick A."/>
            <person name="Pang H."/>
        </authorList>
    </citation>
    <scope>NUCLEOTIDE SEQUENCE [LARGE SCALE GENOMIC DNA]</scope>
    <source>
        <strain evidence="7">SYSU2018</strain>
    </source>
</reference>
<evidence type="ECO:0000313" key="7">
    <source>
        <dbReference type="EMBL" id="KAL3270329.1"/>
    </source>
</evidence>
<dbReference type="EMBL" id="JABFTP020000021">
    <property type="protein sequence ID" value="KAL3270329.1"/>
    <property type="molecule type" value="Genomic_DNA"/>
</dbReference>
<keyword evidence="8" id="KW-1185">Reference proteome</keyword>
<dbReference type="InterPro" id="IPR029063">
    <property type="entry name" value="SAM-dependent_MTases_sf"/>
</dbReference>
<evidence type="ECO:0000256" key="2">
    <source>
        <dbReference type="ARBA" id="ARBA00004496"/>
    </source>
</evidence>
<comment type="caution">
    <text evidence="7">The sequence shown here is derived from an EMBL/GenBank/DDBJ whole genome shotgun (WGS) entry which is preliminary data.</text>
</comment>
<name>A0ABD2MVA7_9CUCU</name>
<dbReference type="GO" id="GO:0008168">
    <property type="term" value="F:methyltransferase activity"/>
    <property type="evidence" value="ECO:0007669"/>
    <property type="project" value="UniProtKB-KW"/>
</dbReference>
<evidence type="ECO:0000256" key="1">
    <source>
        <dbReference type="ARBA" id="ARBA00004123"/>
    </source>
</evidence>
<evidence type="ECO:0000313" key="8">
    <source>
        <dbReference type="Proteomes" id="UP001516400"/>
    </source>
</evidence>
<dbReference type="PANTHER" id="PTHR13539">
    <property type="entry name" value="CALMODULIN-LYSINE N-METHYLTRANSFERASE"/>
    <property type="match status" value="1"/>
</dbReference>
<dbReference type="PANTHER" id="PTHR13539:SF3">
    <property type="entry name" value="CALMODULIN-LYSINE N-METHYLTRANSFERASE"/>
    <property type="match status" value="1"/>
</dbReference>
<proteinExistence type="predicted"/>
<keyword evidence="5" id="KW-0808">Transferase</keyword>
<organism evidence="7 8">
    <name type="scientific">Cryptolaemus montrouzieri</name>
    <dbReference type="NCBI Taxonomy" id="559131"/>
    <lineage>
        <taxon>Eukaryota</taxon>
        <taxon>Metazoa</taxon>
        <taxon>Ecdysozoa</taxon>
        <taxon>Arthropoda</taxon>
        <taxon>Hexapoda</taxon>
        <taxon>Insecta</taxon>
        <taxon>Pterygota</taxon>
        <taxon>Neoptera</taxon>
        <taxon>Endopterygota</taxon>
        <taxon>Coleoptera</taxon>
        <taxon>Polyphaga</taxon>
        <taxon>Cucujiformia</taxon>
        <taxon>Coccinelloidea</taxon>
        <taxon>Coccinellidae</taxon>
        <taxon>Scymninae</taxon>
        <taxon>Scymnini</taxon>
        <taxon>Cryptolaemus</taxon>
    </lineage>
</organism>
<dbReference type="Proteomes" id="UP001516400">
    <property type="component" value="Unassembled WGS sequence"/>
</dbReference>
<keyword evidence="3" id="KW-0963">Cytoplasm</keyword>
<sequence length="116" mass="13261">MLLQTQQLPSVPLISTDPRLLDQLNKRTWYSYSTQIEDVRYFVNVGHRNRTFSAEDLMGFNNTGNICIWPSEETLSYYLVEVLVETKFSSLRRNSGGTGGLYRSGGIPAFFLDLFP</sequence>
<dbReference type="GO" id="GO:0032259">
    <property type="term" value="P:methylation"/>
    <property type="evidence" value="ECO:0007669"/>
    <property type="project" value="UniProtKB-KW"/>
</dbReference>
<evidence type="ECO:0000256" key="3">
    <source>
        <dbReference type="ARBA" id="ARBA00022490"/>
    </source>
</evidence>
<comment type="subcellular location">
    <subcellularLocation>
        <location evidence="2">Cytoplasm</location>
    </subcellularLocation>
    <subcellularLocation>
        <location evidence="1">Nucleus</location>
    </subcellularLocation>
</comment>
<accession>A0ABD2MVA7</accession>
<dbReference type="GO" id="GO:0005737">
    <property type="term" value="C:cytoplasm"/>
    <property type="evidence" value="ECO:0007669"/>
    <property type="project" value="UniProtKB-SubCell"/>
</dbReference>
<keyword evidence="4" id="KW-0489">Methyltransferase</keyword>
<dbReference type="AlphaFoldDB" id="A0ABD2MVA7"/>